<feature type="region of interest" description="Disordered" evidence="1">
    <location>
        <begin position="90"/>
        <end position="115"/>
    </location>
</feature>
<name>A0ABM8IX79_9CREN</name>
<sequence length="130" mass="15094">MHKEQRHMYSITDRVVETPPGHLNTHKHRKSVIKCEAPPLYSFIMCTRNAKRPRENIHIAHFPDLYPSPRSLSSQELYVMVPIHYKYTASRNAHKPAKRADNSRRPSHTVHKSRASNTIIRGLRVVHDTG</sequence>
<evidence type="ECO:0000313" key="2">
    <source>
        <dbReference type="EMBL" id="BES82151.1"/>
    </source>
</evidence>
<accession>A0ABM8IX79</accession>
<dbReference type="EMBL" id="AP028907">
    <property type="protein sequence ID" value="BES82151.1"/>
    <property type="molecule type" value="Genomic_DNA"/>
</dbReference>
<proteinExistence type="predicted"/>
<evidence type="ECO:0000313" key="3">
    <source>
        <dbReference type="Proteomes" id="UP001341135"/>
    </source>
</evidence>
<dbReference type="Proteomes" id="UP001341135">
    <property type="component" value="Chromosome"/>
</dbReference>
<protein>
    <submittedName>
        <fullName evidence="2">Uncharacterized protein</fullName>
    </submittedName>
</protein>
<feature type="compositionally biased region" description="Basic residues" evidence="1">
    <location>
        <begin position="105"/>
        <end position="114"/>
    </location>
</feature>
<organism evidence="2 3">
    <name type="scientific">Pyrodictium abyssi</name>
    <dbReference type="NCBI Taxonomy" id="54256"/>
    <lineage>
        <taxon>Archaea</taxon>
        <taxon>Thermoproteota</taxon>
        <taxon>Thermoprotei</taxon>
        <taxon>Desulfurococcales</taxon>
        <taxon>Pyrodictiaceae</taxon>
        <taxon>Pyrodictium</taxon>
    </lineage>
</organism>
<keyword evidence="3" id="KW-1185">Reference proteome</keyword>
<gene>
    <name evidence="2" type="ORF">PABY_17180</name>
</gene>
<reference evidence="2 3" key="1">
    <citation type="submission" date="2023-09" db="EMBL/GenBank/DDBJ databases">
        <title>Pyrofollis japonicus gen. nov. sp. nov., a novel member of the family Pyrodictiaceae isolated from the Iheya North hydrothermal field.</title>
        <authorList>
            <person name="Miyazaki U."/>
            <person name="Sanari M."/>
            <person name="Tame A."/>
            <person name="Kitajima M."/>
            <person name="Okamoto A."/>
            <person name="Sawayama S."/>
            <person name="Miyazaki J."/>
            <person name="Takai K."/>
            <person name="Nakagawa S."/>
        </authorList>
    </citation>
    <scope>NUCLEOTIDE SEQUENCE [LARGE SCALE GENOMIC DNA]</scope>
    <source>
        <strain evidence="2 3">AV2</strain>
    </source>
</reference>
<evidence type="ECO:0000256" key="1">
    <source>
        <dbReference type="SAM" id="MobiDB-lite"/>
    </source>
</evidence>